<organism evidence="1 2">
    <name type="scientific">Helianthus annuus</name>
    <name type="common">Common sunflower</name>
    <dbReference type="NCBI Taxonomy" id="4232"/>
    <lineage>
        <taxon>Eukaryota</taxon>
        <taxon>Viridiplantae</taxon>
        <taxon>Streptophyta</taxon>
        <taxon>Embryophyta</taxon>
        <taxon>Tracheophyta</taxon>
        <taxon>Spermatophyta</taxon>
        <taxon>Magnoliopsida</taxon>
        <taxon>eudicotyledons</taxon>
        <taxon>Gunneridae</taxon>
        <taxon>Pentapetalae</taxon>
        <taxon>asterids</taxon>
        <taxon>campanulids</taxon>
        <taxon>Asterales</taxon>
        <taxon>Asteraceae</taxon>
        <taxon>Asteroideae</taxon>
        <taxon>Heliantheae alliance</taxon>
        <taxon>Heliantheae</taxon>
        <taxon>Helianthus</taxon>
    </lineage>
</organism>
<dbReference type="Proteomes" id="UP000215914">
    <property type="component" value="Unassembled WGS sequence"/>
</dbReference>
<reference evidence="1" key="2">
    <citation type="submission" date="2020-06" db="EMBL/GenBank/DDBJ databases">
        <title>Helianthus annuus Genome sequencing and assembly Release 2.</title>
        <authorList>
            <person name="Gouzy J."/>
            <person name="Langlade N."/>
            <person name="Munos S."/>
        </authorList>
    </citation>
    <scope>NUCLEOTIDE SEQUENCE</scope>
    <source>
        <tissue evidence="1">Leaves</tissue>
    </source>
</reference>
<dbReference type="AlphaFoldDB" id="A0A9K3DZL1"/>
<name>A0A9K3DZL1_HELAN</name>
<dbReference type="Gramene" id="mRNA:HanXRQr2_Chr15g0677961">
    <property type="protein sequence ID" value="mRNA:HanXRQr2_Chr15g0677961"/>
    <property type="gene ID" value="HanXRQr2_Chr15g0677961"/>
</dbReference>
<reference evidence="1" key="1">
    <citation type="journal article" date="2017" name="Nature">
        <title>The sunflower genome provides insights into oil metabolism, flowering and Asterid evolution.</title>
        <authorList>
            <person name="Badouin H."/>
            <person name="Gouzy J."/>
            <person name="Grassa C.J."/>
            <person name="Murat F."/>
            <person name="Staton S.E."/>
            <person name="Cottret L."/>
            <person name="Lelandais-Briere C."/>
            <person name="Owens G.L."/>
            <person name="Carrere S."/>
            <person name="Mayjonade B."/>
            <person name="Legrand L."/>
            <person name="Gill N."/>
            <person name="Kane N.C."/>
            <person name="Bowers J.E."/>
            <person name="Hubner S."/>
            <person name="Bellec A."/>
            <person name="Berard A."/>
            <person name="Berges H."/>
            <person name="Blanchet N."/>
            <person name="Boniface M.C."/>
            <person name="Brunel D."/>
            <person name="Catrice O."/>
            <person name="Chaidir N."/>
            <person name="Claudel C."/>
            <person name="Donnadieu C."/>
            <person name="Faraut T."/>
            <person name="Fievet G."/>
            <person name="Helmstetter N."/>
            <person name="King M."/>
            <person name="Knapp S.J."/>
            <person name="Lai Z."/>
            <person name="Le Paslier M.C."/>
            <person name="Lippi Y."/>
            <person name="Lorenzon L."/>
            <person name="Mandel J.R."/>
            <person name="Marage G."/>
            <person name="Marchand G."/>
            <person name="Marquand E."/>
            <person name="Bret-Mestries E."/>
            <person name="Morien E."/>
            <person name="Nambeesan S."/>
            <person name="Nguyen T."/>
            <person name="Pegot-Espagnet P."/>
            <person name="Pouilly N."/>
            <person name="Raftis F."/>
            <person name="Sallet E."/>
            <person name="Schiex T."/>
            <person name="Thomas J."/>
            <person name="Vandecasteele C."/>
            <person name="Vares D."/>
            <person name="Vear F."/>
            <person name="Vautrin S."/>
            <person name="Crespi M."/>
            <person name="Mangin B."/>
            <person name="Burke J.M."/>
            <person name="Salse J."/>
            <person name="Munos S."/>
            <person name="Vincourt P."/>
            <person name="Rieseberg L.H."/>
            <person name="Langlade N.B."/>
        </authorList>
    </citation>
    <scope>NUCLEOTIDE SEQUENCE</scope>
    <source>
        <tissue evidence="1">Leaves</tissue>
    </source>
</reference>
<proteinExistence type="predicted"/>
<sequence>MVSRATWAEVCAAFWDHTPSSPPSPVLHHAQRKCREVPVLKIGDQDKWRSWDSCLRPLIGAT</sequence>
<comment type="caution">
    <text evidence="1">The sequence shown here is derived from an EMBL/GenBank/DDBJ whole genome shotgun (WGS) entry which is preliminary data.</text>
</comment>
<protein>
    <submittedName>
        <fullName evidence="1">Uncharacterized protein</fullName>
    </submittedName>
</protein>
<accession>A0A9K3DZL1</accession>
<dbReference type="EMBL" id="MNCJ02000330">
    <property type="protein sequence ID" value="KAF5763238.1"/>
    <property type="molecule type" value="Genomic_DNA"/>
</dbReference>
<gene>
    <name evidence="1" type="ORF">HanXRQr2_Chr15g0677961</name>
</gene>
<evidence type="ECO:0000313" key="1">
    <source>
        <dbReference type="EMBL" id="KAF5763238.1"/>
    </source>
</evidence>
<keyword evidence="2" id="KW-1185">Reference proteome</keyword>
<evidence type="ECO:0000313" key="2">
    <source>
        <dbReference type="Proteomes" id="UP000215914"/>
    </source>
</evidence>